<proteinExistence type="predicted"/>
<protein>
    <submittedName>
        <fullName evidence="1">Uncharacterized protein</fullName>
    </submittedName>
</protein>
<comment type="caution">
    <text evidence="1">The sequence shown here is derived from an EMBL/GenBank/DDBJ whole genome shotgun (WGS) entry which is preliminary data.</text>
</comment>
<dbReference type="Proteomes" id="UP000716291">
    <property type="component" value="Unassembled WGS sequence"/>
</dbReference>
<dbReference type="AlphaFoldDB" id="A0A9P7BM77"/>
<sequence length="152" mass="17710">MAADIHMEDFNSYEEQTAETHTCLMSVMRMKFKVDEAAMEIDEEIVEDVEIDERNKEQNEVENLLKVAISDFIKLIVDMVPVKVASSKKVITTSTTYWFRKIWNENQESPKKKRDPAKGEVLKDERPLPIIKLADDFADKGKANRRISSYFY</sequence>
<name>A0A9P7BM77_RHIOR</name>
<accession>A0A9P7BM77</accession>
<dbReference type="OrthoDB" id="2289409at2759"/>
<evidence type="ECO:0000313" key="2">
    <source>
        <dbReference type="Proteomes" id="UP000716291"/>
    </source>
</evidence>
<reference evidence="1" key="1">
    <citation type="journal article" date="2020" name="Microb. Genom.">
        <title>Genetic diversity of clinical and environmental Mucorales isolates obtained from an investigation of mucormycosis cases among solid organ transplant recipients.</title>
        <authorList>
            <person name="Nguyen M.H."/>
            <person name="Kaul D."/>
            <person name="Muto C."/>
            <person name="Cheng S.J."/>
            <person name="Richter R.A."/>
            <person name="Bruno V.M."/>
            <person name="Liu G."/>
            <person name="Beyhan S."/>
            <person name="Sundermann A.J."/>
            <person name="Mounaud S."/>
            <person name="Pasculle A.W."/>
            <person name="Nierman W.C."/>
            <person name="Driscoll E."/>
            <person name="Cumbie R."/>
            <person name="Clancy C.J."/>
            <person name="Dupont C.L."/>
        </authorList>
    </citation>
    <scope>NUCLEOTIDE SEQUENCE</scope>
    <source>
        <strain evidence="1">GL11</strain>
    </source>
</reference>
<gene>
    <name evidence="1" type="ORF">G6F64_011913</name>
</gene>
<keyword evidence="2" id="KW-1185">Reference proteome</keyword>
<dbReference type="EMBL" id="JAANQT010003189">
    <property type="protein sequence ID" value="KAG1301317.1"/>
    <property type="molecule type" value="Genomic_DNA"/>
</dbReference>
<organism evidence="1 2">
    <name type="scientific">Rhizopus oryzae</name>
    <name type="common">Mucormycosis agent</name>
    <name type="synonym">Rhizopus arrhizus var. delemar</name>
    <dbReference type="NCBI Taxonomy" id="64495"/>
    <lineage>
        <taxon>Eukaryota</taxon>
        <taxon>Fungi</taxon>
        <taxon>Fungi incertae sedis</taxon>
        <taxon>Mucoromycota</taxon>
        <taxon>Mucoromycotina</taxon>
        <taxon>Mucoromycetes</taxon>
        <taxon>Mucorales</taxon>
        <taxon>Mucorineae</taxon>
        <taxon>Rhizopodaceae</taxon>
        <taxon>Rhizopus</taxon>
    </lineage>
</organism>
<evidence type="ECO:0000313" key="1">
    <source>
        <dbReference type="EMBL" id="KAG1301317.1"/>
    </source>
</evidence>